<feature type="transmembrane region" description="Helical" evidence="5">
    <location>
        <begin position="252"/>
        <end position="271"/>
    </location>
</feature>
<sequence length="429" mass="46756">MTGKLMADDSPTGPLRKDQISLLASMPSYMGFIKAILLAFIVNRFGRRYGLLFMGIMGTVGGAVLTFAKSAMALYVGRALMGLSSGAILVAPMFVSECVHSSLRGMLIAFCSMQINTGILLAYIFGKVLSYQVFNMCMTSISVCYTIYALWLPETPYFLLSKNRKEDAMNSLVWWRGGNARIAEQELATIKLQEKKNISFTEAFRTRQSKVAFGVSMACFFLQSSSGIFLFINYNELIFKEIGNGPFSPADSAIIIAVLTTVATLGNSLLVEFTGRKPLLLMSFLLSALSLAVLTGFVYLLAQGVDLASFTWIPIASIGSFVVSYGIGLAVVPSILLNEMSPTETKPIISAIVSMVSYAVSIVVLQTFVFIDENAGLYVCFLIPTAINIIGLVFSWFSITETKGKSLSQIANELNRVTDADDDSMIHEL</sequence>
<organism evidence="7 8">
    <name type="scientific">Nesidiocoris tenuis</name>
    <dbReference type="NCBI Taxonomy" id="355587"/>
    <lineage>
        <taxon>Eukaryota</taxon>
        <taxon>Metazoa</taxon>
        <taxon>Ecdysozoa</taxon>
        <taxon>Arthropoda</taxon>
        <taxon>Hexapoda</taxon>
        <taxon>Insecta</taxon>
        <taxon>Pterygota</taxon>
        <taxon>Neoptera</taxon>
        <taxon>Paraneoptera</taxon>
        <taxon>Hemiptera</taxon>
        <taxon>Heteroptera</taxon>
        <taxon>Panheteroptera</taxon>
        <taxon>Cimicomorpha</taxon>
        <taxon>Miridae</taxon>
        <taxon>Dicyphina</taxon>
        <taxon>Nesidiocoris</taxon>
    </lineage>
</organism>
<dbReference type="Proteomes" id="UP001307889">
    <property type="component" value="Chromosome 1"/>
</dbReference>
<keyword evidence="3 5" id="KW-1133">Transmembrane helix</keyword>
<comment type="subcellular location">
    <subcellularLocation>
        <location evidence="1">Membrane</location>
        <topology evidence="1">Multi-pass membrane protein</topology>
    </subcellularLocation>
</comment>
<evidence type="ECO:0000256" key="5">
    <source>
        <dbReference type="SAM" id="Phobius"/>
    </source>
</evidence>
<dbReference type="PANTHER" id="PTHR48021:SF1">
    <property type="entry name" value="GH07001P-RELATED"/>
    <property type="match status" value="1"/>
</dbReference>
<feature type="transmembrane region" description="Helical" evidence="5">
    <location>
        <begin position="74"/>
        <end position="95"/>
    </location>
</feature>
<feature type="domain" description="Major facilitator superfamily (MFS) profile" evidence="6">
    <location>
        <begin position="1"/>
        <end position="403"/>
    </location>
</feature>
<feature type="transmembrane region" description="Helical" evidence="5">
    <location>
        <begin position="20"/>
        <end position="42"/>
    </location>
</feature>
<keyword evidence="2 5" id="KW-0812">Transmembrane</keyword>
<evidence type="ECO:0000256" key="2">
    <source>
        <dbReference type="ARBA" id="ARBA00022692"/>
    </source>
</evidence>
<dbReference type="InterPro" id="IPR050549">
    <property type="entry name" value="MFS_Trehalose_Transporter"/>
</dbReference>
<feature type="transmembrane region" description="Helical" evidence="5">
    <location>
        <begin position="131"/>
        <end position="152"/>
    </location>
</feature>
<dbReference type="InterPro" id="IPR005828">
    <property type="entry name" value="MFS_sugar_transport-like"/>
</dbReference>
<dbReference type="PROSITE" id="PS50850">
    <property type="entry name" value="MFS"/>
    <property type="match status" value="1"/>
</dbReference>
<dbReference type="Pfam" id="PF00083">
    <property type="entry name" value="Sugar_tr"/>
    <property type="match status" value="1"/>
</dbReference>
<accession>A0ABN7AB91</accession>
<feature type="transmembrane region" description="Helical" evidence="5">
    <location>
        <begin position="375"/>
        <end position="399"/>
    </location>
</feature>
<gene>
    <name evidence="7" type="ORF">NTJ_02384</name>
</gene>
<evidence type="ECO:0000256" key="3">
    <source>
        <dbReference type="ARBA" id="ARBA00022989"/>
    </source>
</evidence>
<dbReference type="Gene3D" id="1.20.1250.20">
    <property type="entry name" value="MFS general substrate transporter like domains"/>
    <property type="match status" value="1"/>
</dbReference>
<protein>
    <submittedName>
        <fullName evidence="7">Transporter</fullName>
    </submittedName>
</protein>
<name>A0ABN7AB91_9HEMI</name>
<evidence type="ECO:0000259" key="6">
    <source>
        <dbReference type="PROSITE" id="PS50850"/>
    </source>
</evidence>
<evidence type="ECO:0000313" key="7">
    <source>
        <dbReference type="EMBL" id="BES89577.1"/>
    </source>
</evidence>
<dbReference type="InterPro" id="IPR020846">
    <property type="entry name" value="MFS_dom"/>
</dbReference>
<feature type="transmembrane region" description="Helical" evidence="5">
    <location>
        <begin position="49"/>
        <end position="68"/>
    </location>
</feature>
<dbReference type="InterPro" id="IPR036259">
    <property type="entry name" value="MFS_trans_sf"/>
</dbReference>
<dbReference type="EMBL" id="AP028909">
    <property type="protein sequence ID" value="BES89577.1"/>
    <property type="molecule type" value="Genomic_DNA"/>
</dbReference>
<evidence type="ECO:0000256" key="1">
    <source>
        <dbReference type="ARBA" id="ARBA00004141"/>
    </source>
</evidence>
<proteinExistence type="predicted"/>
<evidence type="ECO:0000256" key="4">
    <source>
        <dbReference type="ARBA" id="ARBA00023136"/>
    </source>
</evidence>
<feature type="transmembrane region" description="Helical" evidence="5">
    <location>
        <begin position="312"/>
        <end position="336"/>
    </location>
</feature>
<feature type="transmembrane region" description="Helical" evidence="5">
    <location>
        <begin position="278"/>
        <end position="300"/>
    </location>
</feature>
<keyword evidence="8" id="KW-1185">Reference proteome</keyword>
<dbReference type="PANTHER" id="PTHR48021">
    <property type="match status" value="1"/>
</dbReference>
<feature type="transmembrane region" description="Helical" evidence="5">
    <location>
        <begin position="107"/>
        <end position="125"/>
    </location>
</feature>
<feature type="transmembrane region" description="Helical" evidence="5">
    <location>
        <begin position="211"/>
        <end position="232"/>
    </location>
</feature>
<keyword evidence="4 5" id="KW-0472">Membrane</keyword>
<reference evidence="7 8" key="1">
    <citation type="submission" date="2023-09" db="EMBL/GenBank/DDBJ databases">
        <title>Nesidiocoris tenuis whole genome shotgun sequence.</title>
        <authorList>
            <person name="Shibata T."/>
            <person name="Shimoda M."/>
            <person name="Kobayashi T."/>
            <person name="Uehara T."/>
        </authorList>
    </citation>
    <scope>NUCLEOTIDE SEQUENCE [LARGE SCALE GENOMIC DNA]</scope>
    <source>
        <strain evidence="7 8">Japan</strain>
    </source>
</reference>
<dbReference type="SUPFAM" id="SSF103473">
    <property type="entry name" value="MFS general substrate transporter"/>
    <property type="match status" value="1"/>
</dbReference>
<evidence type="ECO:0000313" key="8">
    <source>
        <dbReference type="Proteomes" id="UP001307889"/>
    </source>
</evidence>
<feature type="transmembrane region" description="Helical" evidence="5">
    <location>
        <begin position="348"/>
        <end position="369"/>
    </location>
</feature>